<evidence type="ECO:0008006" key="3">
    <source>
        <dbReference type="Google" id="ProtNLM"/>
    </source>
</evidence>
<dbReference type="EMBL" id="CP157484">
    <property type="protein sequence ID" value="XBO40476.1"/>
    <property type="molecule type" value="Genomic_DNA"/>
</dbReference>
<feature type="compositionally biased region" description="Pro residues" evidence="1">
    <location>
        <begin position="139"/>
        <end position="158"/>
    </location>
</feature>
<sequence>MQSNDKGDAKPTLQIFDPEPARAKEPLSVLRALRDELREKLLRDVADFRIYVALEQAIQSVEELPGGARKEHRSPGLRLAVRTLLDQHGPLSTREIIRRLRQAGVPTSMNSVSSSLSQSSAFVNIRYQGRPHWWFANRPAPPKPSRAPKKPPQNEPPS</sequence>
<proteinExistence type="predicted"/>
<organism evidence="2">
    <name type="scientific">Alsobacter sp. KACC 23698</name>
    <dbReference type="NCBI Taxonomy" id="3149229"/>
    <lineage>
        <taxon>Bacteria</taxon>
        <taxon>Pseudomonadati</taxon>
        <taxon>Pseudomonadota</taxon>
        <taxon>Alphaproteobacteria</taxon>
        <taxon>Hyphomicrobiales</taxon>
        <taxon>Alsobacteraceae</taxon>
        <taxon>Alsobacter</taxon>
    </lineage>
</organism>
<feature type="region of interest" description="Disordered" evidence="1">
    <location>
        <begin position="134"/>
        <end position="158"/>
    </location>
</feature>
<accession>A0AAU7JJV4</accession>
<dbReference type="RefSeq" id="WP_406857336.1">
    <property type="nucleotide sequence ID" value="NZ_CP157484.1"/>
</dbReference>
<protein>
    <recommendedName>
        <fullName evidence="3">Helix-turn-helix domain-containing protein</fullName>
    </recommendedName>
</protein>
<gene>
    <name evidence="2" type="ORF">ABEG18_06835</name>
</gene>
<reference evidence="2" key="1">
    <citation type="submission" date="2024-05" db="EMBL/GenBank/DDBJ databases">
        <authorList>
            <person name="Kim S."/>
            <person name="Heo J."/>
            <person name="Choi H."/>
            <person name="Choi Y."/>
            <person name="Kwon S.-W."/>
            <person name="Kim Y."/>
        </authorList>
    </citation>
    <scope>NUCLEOTIDE SEQUENCE</scope>
    <source>
        <strain evidence="2">KACC 23698</strain>
    </source>
</reference>
<evidence type="ECO:0000256" key="1">
    <source>
        <dbReference type="SAM" id="MobiDB-lite"/>
    </source>
</evidence>
<dbReference type="AlphaFoldDB" id="A0AAU7JJV4"/>
<name>A0AAU7JJV4_9HYPH</name>
<evidence type="ECO:0000313" key="2">
    <source>
        <dbReference type="EMBL" id="XBO40476.1"/>
    </source>
</evidence>